<gene>
    <name evidence="1" type="ORF">KC01_LOCUS24987</name>
</gene>
<evidence type="ECO:0000313" key="1">
    <source>
        <dbReference type="EMBL" id="CAL1596287.1"/>
    </source>
</evidence>
<dbReference type="Proteomes" id="UP001497482">
    <property type="component" value="Chromosome 21"/>
</dbReference>
<name>A0AAV2L7Y9_KNICA</name>
<evidence type="ECO:0000313" key="2">
    <source>
        <dbReference type="Proteomes" id="UP001497482"/>
    </source>
</evidence>
<proteinExistence type="predicted"/>
<reference evidence="1 2" key="1">
    <citation type="submission" date="2024-04" db="EMBL/GenBank/DDBJ databases">
        <authorList>
            <person name="Waldvogel A.-M."/>
            <person name="Schoenle A."/>
        </authorList>
    </citation>
    <scope>NUCLEOTIDE SEQUENCE [LARGE SCALE GENOMIC DNA]</scope>
</reference>
<dbReference type="AlphaFoldDB" id="A0AAV2L7Y9"/>
<keyword evidence="2" id="KW-1185">Reference proteome</keyword>
<sequence length="140" mass="15180">MGGASQAPCVDSLLVIEAGETVHDVPDEEPPSDDVAPLHNPDFPDTLHVMNEEDLIGKPASVIYEDSLKQLAKFLVLPVKKCPCTGGLHNPVELHLKHALLVMWCGDGVHSPMIQNGRWIRALLTPRFPAGHNFPGVDPV</sequence>
<evidence type="ECO:0008006" key="3">
    <source>
        <dbReference type="Google" id="ProtNLM"/>
    </source>
</evidence>
<accession>A0AAV2L7Y9</accession>
<protein>
    <recommendedName>
        <fullName evidence="3">Transposase</fullName>
    </recommendedName>
</protein>
<organism evidence="1 2">
    <name type="scientific">Knipowitschia caucasica</name>
    <name type="common">Caucasian dwarf goby</name>
    <name type="synonym">Pomatoschistus caucasicus</name>
    <dbReference type="NCBI Taxonomy" id="637954"/>
    <lineage>
        <taxon>Eukaryota</taxon>
        <taxon>Metazoa</taxon>
        <taxon>Chordata</taxon>
        <taxon>Craniata</taxon>
        <taxon>Vertebrata</taxon>
        <taxon>Euteleostomi</taxon>
        <taxon>Actinopterygii</taxon>
        <taxon>Neopterygii</taxon>
        <taxon>Teleostei</taxon>
        <taxon>Neoteleostei</taxon>
        <taxon>Acanthomorphata</taxon>
        <taxon>Gobiaria</taxon>
        <taxon>Gobiiformes</taxon>
        <taxon>Gobioidei</taxon>
        <taxon>Gobiidae</taxon>
        <taxon>Gobiinae</taxon>
        <taxon>Knipowitschia</taxon>
    </lineage>
</organism>
<dbReference type="EMBL" id="OZ035843">
    <property type="protein sequence ID" value="CAL1596287.1"/>
    <property type="molecule type" value="Genomic_DNA"/>
</dbReference>